<dbReference type="Proteomes" id="UP000694580">
    <property type="component" value="Chromosome 4"/>
</dbReference>
<name>A0AAY4ACG1_9TELE</name>
<evidence type="ECO:0000313" key="8">
    <source>
        <dbReference type="Proteomes" id="UP000694580"/>
    </source>
</evidence>
<dbReference type="Pfam" id="PF07686">
    <property type="entry name" value="V-set"/>
    <property type="match status" value="1"/>
</dbReference>
<dbReference type="SUPFAM" id="SSF48726">
    <property type="entry name" value="Immunoglobulin"/>
    <property type="match status" value="1"/>
</dbReference>
<reference evidence="7" key="3">
    <citation type="submission" date="2025-09" db="UniProtKB">
        <authorList>
            <consortium name="Ensembl"/>
        </authorList>
    </citation>
    <scope>IDENTIFICATION</scope>
</reference>
<dbReference type="AlphaFoldDB" id="A0AAY4ACG1"/>
<keyword evidence="5" id="KW-0391">Immunity</keyword>
<dbReference type="Gene3D" id="2.60.40.10">
    <property type="entry name" value="Immunoglobulins"/>
    <property type="match status" value="1"/>
</dbReference>
<evidence type="ECO:0000256" key="5">
    <source>
        <dbReference type="ARBA" id="ARBA00043266"/>
    </source>
</evidence>
<keyword evidence="1" id="KW-0732">Signal</keyword>
<keyword evidence="5" id="KW-1279">T cell receptor</keyword>
<dbReference type="SMART" id="SM00406">
    <property type="entry name" value="IGv"/>
    <property type="match status" value="1"/>
</dbReference>
<dbReference type="Ensembl" id="ENSDCDT00010006968.1">
    <property type="protein sequence ID" value="ENSDCDP00010006738.1"/>
    <property type="gene ID" value="ENSDCDG00010002899.1"/>
</dbReference>
<dbReference type="InterPro" id="IPR013106">
    <property type="entry name" value="Ig_V-set"/>
</dbReference>
<dbReference type="InterPro" id="IPR003599">
    <property type="entry name" value="Ig_sub"/>
</dbReference>
<sequence>MVLLLLLQSTKNSIFTTLYIFLCQVHVHAVEGSTVKLSCVYSSADYLHWYQHHPSSGPQFLVLKYNSTNSYSENEIVKEQFQANLDTKATVASLTIKKLQVSDSAVYYCALQPTVTHPFSSYYKNLNLCSAVNSKRMKMFIYSGLEEKNGAV</sequence>
<dbReference type="InterPro" id="IPR036179">
    <property type="entry name" value="Ig-like_dom_sf"/>
</dbReference>
<keyword evidence="3" id="KW-0675">Receptor</keyword>
<keyword evidence="8" id="KW-1185">Reference proteome</keyword>
<organism evidence="7 8">
    <name type="scientific">Denticeps clupeoides</name>
    <name type="common">denticle herring</name>
    <dbReference type="NCBI Taxonomy" id="299321"/>
    <lineage>
        <taxon>Eukaryota</taxon>
        <taxon>Metazoa</taxon>
        <taxon>Chordata</taxon>
        <taxon>Craniata</taxon>
        <taxon>Vertebrata</taxon>
        <taxon>Euteleostomi</taxon>
        <taxon>Actinopterygii</taxon>
        <taxon>Neopterygii</taxon>
        <taxon>Teleostei</taxon>
        <taxon>Clupei</taxon>
        <taxon>Clupeiformes</taxon>
        <taxon>Denticipitoidei</taxon>
        <taxon>Denticipitidae</taxon>
        <taxon>Denticeps</taxon>
    </lineage>
</organism>
<dbReference type="SMART" id="SM00409">
    <property type="entry name" value="IG"/>
    <property type="match status" value="1"/>
</dbReference>
<protein>
    <recommendedName>
        <fullName evidence="6">Ig-like domain-containing protein</fullName>
    </recommendedName>
</protein>
<feature type="domain" description="Ig-like" evidence="6">
    <location>
        <begin position="31"/>
        <end position="127"/>
    </location>
</feature>
<evidence type="ECO:0000256" key="4">
    <source>
        <dbReference type="ARBA" id="ARBA00023319"/>
    </source>
</evidence>
<keyword evidence="2" id="KW-1064">Adaptive immunity</keyword>
<evidence type="ECO:0000256" key="3">
    <source>
        <dbReference type="ARBA" id="ARBA00023170"/>
    </source>
</evidence>
<dbReference type="GeneTree" id="ENSGT01120000277564"/>
<dbReference type="InterPro" id="IPR007110">
    <property type="entry name" value="Ig-like_dom"/>
</dbReference>
<dbReference type="PANTHER" id="PTHR19367:SF18">
    <property type="entry name" value="T CELL RECEPTOR ALPHA VARIABLE 16"/>
    <property type="match status" value="1"/>
</dbReference>
<dbReference type="InterPro" id="IPR013783">
    <property type="entry name" value="Ig-like_fold"/>
</dbReference>
<dbReference type="GO" id="GO:0042101">
    <property type="term" value="C:T cell receptor complex"/>
    <property type="evidence" value="ECO:0007669"/>
    <property type="project" value="UniProtKB-KW"/>
</dbReference>
<accession>A0AAY4ACG1</accession>
<evidence type="ECO:0000256" key="1">
    <source>
        <dbReference type="ARBA" id="ARBA00022729"/>
    </source>
</evidence>
<reference evidence="7" key="2">
    <citation type="submission" date="2025-08" db="UniProtKB">
        <authorList>
            <consortium name="Ensembl"/>
        </authorList>
    </citation>
    <scope>IDENTIFICATION</scope>
</reference>
<dbReference type="PROSITE" id="PS50835">
    <property type="entry name" value="IG_LIKE"/>
    <property type="match status" value="1"/>
</dbReference>
<proteinExistence type="predicted"/>
<dbReference type="InterPro" id="IPR051287">
    <property type="entry name" value="TCR_variable_region"/>
</dbReference>
<keyword evidence="4" id="KW-0393">Immunoglobulin domain</keyword>
<evidence type="ECO:0000259" key="6">
    <source>
        <dbReference type="PROSITE" id="PS50835"/>
    </source>
</evidence>
<dbReference type="GO" id="GO:0002250">
    <property type="term" value="P:adaptive immune response"/>
    <property type="evidence" value="ECO:0007669"/>
    <property type="project" value="UniProtKB-KW"/>
</dbReference>
<dbReference type="PANTHER" id="PTHR19367">
    <property type="entry name" value="T-CELL RECEPTOR ALPHA CHAIN V REGION"/>
    <property type="match status" value="1"/>
</dbReference>
<evidence type="ECO:0000256" key="2">
    <source>
        <dbReference type="ARBA" id="ARBA00023130"/>
    </source>
</evidence>
<evidence type="ECO:0000313" key="7">
    <source>
        <dbReference type="Ensembl" id="ENSDCDP00010006738.1"/>
    </source>
</evidence>
<reference evidence="7 8" key="1">
    <citation type="submission" date="2020-06" db="EMBL/GenBank/DDBJ databases">
        <authorList>
            <consortium name="Wellcome Sanger Institute Data Sharing"/>
        </authorList>
    </citation>
    <scope>NUCLEOTIDE SEQUENCE [LARGE SCALE GENOMIC DNA]</scope>
</reference>